<proteinExistence type="predicted"/>
<reference evidence="3" key="1">
    <citation type="journal article" date="2019" name="Int. J. Syst. Evol. Microbiol.">
        <title>The Global Catalogue of Microorganisms (GCM) 10K type strain sequencing project: providing services to taxonomists for standard genome sequencing and annotation.</title>
        <authorList>
            <consortium name="The Broad Institute Genomics Platform"/>
            <consortium name="The Broad Institute Genome Sequencing Center for Infectious Disease"/>
            <person name="Wu L."/>
            <person name="Ma J."/>
        </authorList>
    </citation>
    <scope>NUCLEOTIDE SEQUENCE [LARGE SCALE GENOMIC DNA]</scope>
    <source>
        <strain evidence="3">NBRC 105857</strain>
    </source>
</reference>
<sequence length="142" mass="16214">MTKIRDLIEEFANKNINWLKILLQILGISTAIYIFASIFIIALDVFYYSREPNLITIIFEITINLAKIMLAITSLLYMRFQQNLTTKFEISTAALVCTGLWSFGNTLTEKQAIIAITYIAICSAGIVKLLNQMQSRTNFYAR</sequence>
<evidence type="ECO:0000256" key="1">
    <source>
        <dbReference type="SAM" id="Phobius"/>
    </source>
</evidence>
<accession>A0ABQ5YW20</accession>
<feature type="transmembrane region" description="Helical" evidence="1">
    <location>
        <begin position="90"/>
        <end position="107"/>
    </location>
</feature>
<feature type="transmembrane region" description="Helical" evidence="1">
    <location>
        <begin position="21"/>
        <end position="48"/>
    </location>
</feature>
<gene>
    <name evidence="2" type="ORF">GCM10007875_27730</name>
</gene>
<keyword evidence="1" id="KW-1133">Transmembrane helix</keyword>
<keyword evidence="3" id="KW-1185">Reference proteome</keyword>
<keyword evidence="1" id="KW-0472">Membrane</keyword>
<organism evidence="2 3">
    <name type="scientific">Limnobacter litoralis</name>
    <dbReference type="NCBI Taxonomy" id="481366"/>
    <lineage>
        <taxon>Bacteria</taxon>
        <taxon>Pseudomonadati</taxon>
        <taxon>Pseudomonadota</taxon>
        <taxon>Betaproteobacteria</taxon>
        <taxon>Burkholderiales</taxon>
        <taxon>Burkholderiaceae</taxon>
        <taxon>Limnobacter</taxon>
    </lineage>
</organism>
<evidence type="ECO:0000313" key="3">
    <source>
        <dbReference type="Proteomes" id="UP001156664"/>
    </source>
</evidence>
<dbReference type="Proteomes" id="UP001156664">
    <property type="component" value="Unassembled WGS sequence"/>
</dbReference>
<feature type="transmembrane region" description="Helical" evidence="1">
    <location>
        <begin position="113"/>
        <end position="130"/>
    </location>
</feature>
<keyword evidence="1" id="KW-0812">Transmembrane</keyword>
<feature type="transmembrane region" description="Helical" evidence="1">
    <location>
        <begin position="54"/>
        <end position="78"/>
    </location>
</feature>
<evidence type="ECO:0000313" key="2">
    <source>
        <dbReference type="EMBL" id="GLR27682.1"/>
    </source>
</evidence>
<evidence type="ECO:0008006" key="4">
    <source>
        <dbReference type="Google" id="ProtNLM"/>
    </source>
</evidence>
<comment type="caution">
    <text evidence="2">The sequence shown here is derived from an EMBL/GenBank/DDBJ whole genome shotgun (WGS) entry which is preliminary data.</text>
</comment>
<name>A0ABQ5YW20_9BURK</name>
<protein>
    <recommendedName>
        <fullName evidence="4">Protein PsiE</fullName>
    </recommendedName>
</protein>
<dbReference type="EMBL" id="BSOJ01000037">
    <property type="protein sequence ID" value="GLR27682.1"/>
    <property type="molecule type" value="Genomic_DNA"/>
</dbReference>